<dbReference type="RefSeq" id="XP_026193145.1">
    <property type="nucleotide sequence ID" value="XM_026337360.1"/>
</dbReference>
<evidence type="ECO:0000256" key="7">
    <source>
        <dbReference type="ARBA" id="ARBA00022723"/>
    </source>
</evidence>
<evidence type="ECO:0000256" key="11">
    <source>
        <dbReference type="RuleBase" id="RU004386"/>
    </source>
</evidence>
<evidence type="ECO:0000313" key="13">
    <source>
        <dbReference type="RefSeq" id="XP_026193145.1"/>
    </source>
</evidence>
<dbReference type="CDD" id="cd05658">
    <property type="entry name" value="M18_DAP"/>
    <property type="match status" value="1"/>
</dbReference>
<dbReference type="InterPro" id="IPR023358">
    <property type="entry name" value="Peptidase_M18_dom2"/>
</dbReference>
<keyword evidence="8 11" id="KW-0378">Hydrolase</keyword>
<evidence type="ECO:0000256" key="8">
    <source>
        <dbReference type="ARBA" id="ARBA00022801"/>
    </source>
</evidence>
<reference evidence="13" key="1">
    <citation type="submission" date="2025-08" db="UniProtKB">
        <authorList>
            <consortium name="RefSeq"/>
        </authorList>
    </citation>
    <scope>IDENTIFICATION</scope>
</reference>
<sequence length="479" mass="53108">MALEQARPLAERFIHFVNKTGSPYHSVQAIKEILTAAGFEELQERTSWKMTRGGKYLVTRNDSCIAAIVVGENFTKESHGGFCVTATHSDSPCLRLRPRAFAEKEGYHMGSVECYGGGLWHTWLDRGLGMAGKVVLRKENKVIERLLRFERPLFYVPNLAIHLQTAEEIGAFKINKENHLQPVLCSAIADQLGTASSNSDDSPKTAEQRLPPALARLVGKTLGMPDAALLDWDFCLMDATPSRISGIYEEFIESPRLDNLASTFAAFEALVDASSGKECDQQCAGREDILMAVAFDHEEIGSQSLSGANSSLLETWMQRCLRALDCESDFFEILAKSFLVSSDMAHAVHPNYPEKYQPQHKPLMHKASSPRFLLCSGGVVIKENANQNYASNASTMAFVRLIANEANVPVQDFVVRNDSRCGGTVGAMLSARLGVRTVDIGIPQWAMHSCREICGVTDLMYLQKLLKAIYCNFRRWDSN</sequence>
<keyword evidence="12" id="KW-1185">Reference proteome</keyword>
<comment type="catalytic activity">
    <reaction evidence="1">
        <text>Release of an N-terminal aspartate or glutamate from a peptide, with a preference for aspartate.</text>
        <dbReference type="EC" id="3.4.11.21"/>
    </reaction>
</comment>
<comment type="similarity">
    <text evidence="3 11">Belongs to the peptidase M18 family.</text>
</comment>
<dbReference type="GO" id="GO:0004177">
    <property type="term" value="F:aminopeptidase activity"/>
    <property type="evidence" value="ECO:0007669"/>
    <property type="project" value="UniProtKB-KW"/>
</dbReference>
<dbReference type="EC" id="3.4.11.21" evidence="4"/>
<dbReference type="AlphaFoldDB" id="A0A6P6S1E7"/>
<evidence type="ECO:0000256" key="9">
    <source>
        <dbReference type="ARBA" id="ARBA00022833"/>
    </source>
</evidence>
<dbReference type="OrthoDB" id="9880441at2759"/>
<dbReference type="SUPFAM" id="SSF101821">
    <property type="entry name" value="Aminopeptidase/glucanase lid domain"/>
    <property type="match status" value="1"/>
</dbReference>
<evidence type="ECO:0000256" key="3">
    <source>
        <dbReference type="ARBA" id="ARBA00008290"/>
    </source>
</evidence>
<organism evidence="12 13">
    <name type="scientific">Cyclospora cayetanensis</name>
    <dbReference type="NCBI Taxonomy" id="88456"/>
    <lineage>
        <taxon>Eukaryota</taxon>
        <taxon>Sar</taxon>
        <taxon>Alveolata</taxon>
        <taxon>Apicomplexa</taxon>
        <taxon>Conoidasida</taxon>
        <taxon>Coccidia</taxon>
        <taxon>Eucoccidiorida</taxon>
        <taxon>Eimeriorina</taxon>
        <taxon>Eimeriidae</taxon>
        <taxon>Cyclospora</taxon>
    </lineage>
</organism>
<dbReference type="InterPro" id="IPR001948">
    <property type="entry name" value="Peptidase_M18"/>
</dbReference>
<evidence type="ECO:0000256" key="10">
    <source>
        <dbReference type="ARBA" id="ARBA00023049"/>
    </source>
</evidence>
<dbReference type="PRINTS" id="PR00932">
    <property type="entry name" value="AMINO1PTASE"/>
</dbReference>
<dbReference type="GO" id="GO:0005737">
    <property type="term" value="C:cytoplasm"/>
    <property type="evidence" value="ECO:0007669"/>
    <property type="project" value="UniProtKB-ARBA"/>
</dbReference>
<dbReference type="Gene3D" id="3.40.630.10">
    <property type="entry name" value="Zn peptidases"/>
    <property type="match status" value="1"/>
</dbReference>
<gene>
    <name evidence="13" type="primary">LOC34623549</name>
</gene>
<evidence type="ECO:0000256" key="2">
    <source>
        <dbReference type="ARBA" id="ARBA00001947"/>
    </source>
</evidence>
<keyword evidence="5 11" id="KW-0031">Aminopeptidase</keyword>
<keyword evidence="7 11" id="KW-0479">Metal-binding</keyword>
<dbReference type="PANTHER" id="PTHR28570">
    <property type="entry name" value="ASPARTYL AMINOPEPTIDASE"/>
    <property type="match status" value="1"/>
</dbReference>
<name>A0A6P6S1E7_9EIME</name>
<comment type="cofactor">
    <cofactor evidence="2">
        <name>Zn(2+)</name>
        <dbReference type="ChEBI" id="CHEBI:29105"/>
    </cofactor>
</comment>
<evidence type="ECO:0000256" key="5">
    <source>
        <dbReference type="ARBA" id="ARBA00022438"/>
    </source>
</evidence>
<dbReference type="Gene3D" id="2.30.250.10">
    <property type="entry name" value="Aminopeptidase i, Domain 2"/>
    <property type="match status" value="1"/>
</dbReference>
<dbReference type="PANTHER" id="PTHR28570:SF3">
    <property type="entry name" value="ASPARTYL AMINOPEPTIDASE"/>
    <property type="match status" value="1"/>
</dbReference>
<keyword evidence="10 11" id="KW-0482">Metalloprotease</keyword>
<keyword evidence="9 11" id="KW-0862">Zinc</keyword>
<dbReference type="GO" id="GO:0008237">
    <property type="term" value="F:metallopeptidase activity"/>
    <property type="evidence" value="ECO:0007669"/>
    <property type="project" value="UniProtKB-KW"/>
</dbReference>
<dbReference type="GO" id="GO:0006508">
    <property type="term" value="P:proteolysis"/>
    <property type="evidence" value="ECO:0007669"/>
    <property type="project" value="UniProtKB-KW"/>
</dbReference>
<dbReference type="GO" id="GO:0008270">
    <property type="term" value="F:zinc ion binding"/>
    <property type="evidence" value="ECO:0007669"/>
    <property type="project" value="InterPro"/>
</dbReference>
<dbReference type="Pfam" id="PF02127">
    <property type="entry name" value="Peptidase_M18"/>
    <property type="match status" value="1"/>
</dbReference>
<evidence type="ECO:0000256" key="1">
    <source>
        <dbReference type="ARBA" id="ARBA00001335"/>
    </source>
</evidence>
<proteinExistence type="inferred from homology"/>
<evidence type="ECO:0000313" key="12">
    <source>
        <dbReference type="Proteomes" id="UP000515125"/>
    </source>
</evidence>
<protein>
    <recommendedName>
        <fullName evidence="4">aspartyl aminopeptidase</fullName>
        <ecNumber evidence="4">3.4.11.21</ecNumber>
    </recommendedName>
</protein>
<dbReference type="GeneID" id="34623549"/>
<evidence type="ECO:0000256" key="6">
    <source>
        <dbReference type="ARBA" id="ARBA00022670"/>
    </source>
</evidence>
<keyword evidence="6 11" id="KW-0645">Protease</keyword>
<dbReference type="Proteomes" id="UP000515125">
    <property type="component" value="Unplaced"/>
</dbReference>
<dbReference type="NCBIfam" id="NF002759">
    <property type="entry name" value="PRK02813.1"/>
    <property type="match status" value="1"/>
</dbReference>
<dbReference type="SUPFAM" id="SSF53187">
    <property type="entry name" value="Zn-dependent exopeptidases"/>
    <property type="match status" value="1"/>
</dbReference>
<evidence type="ECO:0000256" key="4">
    <source>
        <dbReference type="ARBA" id="ARBA00011965"/>
    </source>
</evidence>
<accession>A0A6P6S1E7</accession>